<keyword evidence="1" id="KW-0812">Transmembrane</keyword>
<name>A0A1I6KH45_9EURY</name>
<evidence type="ECO:0000313" key="2">
    <source>
        <dbReference type="EMBL" id="SFR90368.1"/>
    </source>
</evidence>
<protein>
    <submittedName>
        <fullName evidence="2">Uncharacterized protein</fullName>
    </submittedName>
</protein>
<proteinExistence type="predicted"/>
<feature type="transmembrane region" description="Helical" evidence="1">
    <location>
        <begin position="75"/>
        <end position="95"/>
    </location>
</feature>
<reference evidence="2 3" key="1">
    <citation type="submission" date="2016-10" db="EMBL/GenBank/DDBJ databases">
        <authorList>
            <person name="de Groot N.N."/>
        </authorList>
    </citation>
    <scope>NUCLEOTIDE SEQUENCE [LARGE SCALE GENOMIC DNA]</scope>
    <source>
        <strain evidence="2 3">CGMCC 1.10457</strain>
    </source>
</reference>
<keyword evidence="3" id="KW-1185">Reference proteome</keyword>
<keyword evidence="1" id="KW-0472">Membrane</keyword>
<evidence type="ECO:0000256" key="1">
    <source>
        <dbReference type="SAM" id="Phobius"/>
    </source>
</evidence>
<dbReference type="RefSeq" id="WP_089814056.1">
    <property type="nucleotide sequence ID" value="NZ_FOZK01000001.1"/>
</dbReference>
<keyword evidence="1" id="KW-1133">Transmembrane helix</keyword>
<gene>
    <name evidence="2" type="ORF">SAMN05216559_0784</name>
</gene>
<sequence>MVPDGSGDGTAHSGPVADGGAAAEIDEAVLYTVVRKAVEDAILGVIGTVLLVGVAFVIAYVGLLGVVASAGSTGAGLAGVAVSVALIAVGLYLAAATLELIPPIREWGGE</sequence>
<feature type="transmembrane region" description="Helical" evidence="1">
    <location>
        <begin position="41"/>
        <end position="63"/>
    </location>
</feature>
<dbReference type="Proteomes" id="UP000199062">
    <property type="component" value="Unassembled WGS sequence"/>
</dbReference>
<accession>A0A1I6KH45</accession>
<evidence type="ECO:0000313" key="3">
    <source>
        <dbReference type="Proteomes" id="UP000199062"/>
    </source>
</evidence>
<organism evidence="2 3">
    <name type="scientific">Halomicrobium zhouii</name>
    <dbReference type="NCBI Taxonomy" id="767519"/>
    <lineage>
        <taxon>Archaea</taxon>
        <taxon>Methanobacteriati</taxon>
        <taxon>Methanobacteriota</taxon>
        <taxon>Stenosarchaea group</taxon>
        <taxon>Halobacteria</taxon>
        <taxon>Halobacteriales</taxon>
        <taxon>Haloarculaceae</taxon>
        <taxon>Halomicrobium</taxon>
    </lineage>
</organism>
<dbReference type="EMBL" id="FOZK01000001">
    <property type="protein sequence ID" value="SFR90368.1"/>
    <property type="molecule type" value="Genomic_DNA"/>
</dbReference>
<dbReference type="AlphaFoldDB" id="A0A1I6KH45"/>